<dbReference type="Proteomes" id="UP000284403">
    <property type="component" value="Unassembled WGS sequence"/>
</dbReference>
<name>A0A422Q6T4_9TRYP</name>
<dbReference type="AlphaFoldDB" id="A0A422Q6T4"/>
<dbReference type="GeneID" id="40315659"/>
<keyword evidence="2" id="KW-1185">Reference proteome</keyword>
<dbReference type="EMBL" id="MKKU01000078">
    <property type="protein sequence ID" value="RNF25666.1"/>
    <property type="molecule type" value="Genomic_DNA"/>
</dbReference>
<sequence length="698" mass="75868">MAAKAGGTKSSADAWAAAGCVTAANTDERGVVALVSRAKGVGIILRCLSSGLCMGAGEGELGRTLAAYDAIDEDAETNILAPVTPLHFCQARTHIEDFLASSLWSRSLFLFQLLMGVELDAALDTARSLRTTPAETCTATPPRGETVDAVAVFNVRRGPRSDGATPRRRGAEQGRSLTLMLVVSRAVVRAFEYLQEGGTDDGGPWLELFVSAARHAVLLLEVLLLIRFLIRGREGGREPTHLSGTRRSEAHSSLLYATILRVLHAYECAICCVARRRSGDTARTWMQRSTTVLRTLLTKLLACDAKLMNIFMNGSMGVSATPQKCFTASQGGLLTPMVTLLLRTMMLTKWVSGSHGNFPLLRVLNPNLRLRKRKEWQGVFMQMFLWWMALPIGSFRLWRDTLRRIAVHAFPAVPQPLTSPPLTLTLSLSFSSAWPEEAVDGTAPPLASAADIAWSASELHGCQREMDIDATEILLGLLTEEAADCATNHETEASVVYQHCLLAGLDEAGHFCRKQRTTSMLCDAYLPLPLNIKKTPAHAELTPPHEALRLRRLSESCASSVMTQFPWKRRVQQRRESPRLSLENSTEIDSVSPCWNCISPSFAHTSDNAELGSCSGRTCGVLTENSSVDDSMEHYDHPPALACSAPACSSDEVRGLGESLTDALSLSVCDIRKRGPNSVKPPALTLPLPGELYSSLST</sequence>
<gene>
    <name evidence="1" type="ORF">Tco025E_02048</name>
</gene>
<organism evidence="1 2">
    <name type="scientific">Trypanosoma conorhini</name>
    <dbReference type="NCBI Taxonomy" id="83891"/>
    <lineage>
        <taxon>Eukaryota</taxon>
        <taxon>Discoba</taxon>
        <taxon>Euglenozoa</taxon>
        <taxon>Kinetoplastea</taxon>
        <taxon>Metakinetoplastina</taxon>
        <taxon>Trypanosomatida</taxon>
        <taxon>Trypanosomatidae</taxon>
        <taxon>Trypanosoma</taxon>
    </lineage>
</organism>
<reference evidence="1 2" key="1">
    <citation type="journal article" date="2018" name="BMC Genomics">
        <title>Genomic comparison of Trypanosoma conorhini and Trypanosoma rangeli to Trypanosoma cruzi strains of high and low virulence.</title>
        <authorList>
            <person name="Bradwell K.R."/>
            <person name="Koparde V.N."/>
            <person name="Matveyev A.V."/>
            <person name="Serrano M.G."/>
            <person name="Alves J.M."/>
            <person name="Parikh H."/>
            <person name="Huang B."/>
            <person name="Lee V."/>
            <person name="Espinosa-Alvarez O."/>
            <person name="Ortiz P.A."/>
            <person name="Costa-Martins A.G."/>
            <person name="Teixeira M.M."/>
            <person name="Buck G.A."/>
        </authorList>
    </citation>
    <scope>NUCLEOTIDE SEQUENCE [LARGE SCALE GENOMIC DNA]</scope>
    <source>
        <strain evidence="1 2">025E</strain>
    </source>
</reference>
<dbReference type="RefSeq" id="XP_029230872.1">
    <property type="nucleotide sequence ID" value="XM_029368983.1"/>
</dbReference>
<proteinExistence type="predicted"/>
<comment type="caution">
    <text evidence="1">The sequence shown here is derived from an EMBL/GenBank/DDBJ whole genome shotgun (WGS) entry which is preliminary data.</text>
</comment>
<accession>A0A422Q6T4</accession>
<evidence type="ECO:0000313" key="2">
    <source>
        <dbReference type="Proteomes" id="UP000284403"/>
    </source>
</evidence>
<protein>
    <submittedName>
        <fullName evidence="1">Uncharacterized protein</fullName>
    </submittedName>
</protein>
<evidence type="ECO:0000313" key="1">
    <source>
        <dbReference type="EMBL" id="RNF25666.1"/>
    </source>
</evidence>